<dbReference type="AlphaFoldDB" id="A0A8X6TKA2"/>
<proteinExistence type="predicted"/>
<evidence type="ECO:0000313" key="1">
    <source>
        <dbReference type="EMBL" id="GFT16979.1"/>
    </source>
</evidence>
<evidence type="ECO:0000313" key="2">
    <source>
        <dbReference type="Proteomes" id="UP000887013"/>
    </source>
</evidence>
<protein>
    <submittedName>
        <fullName evidence="1">Uncharacterized protein</fullName>
    </submittedName>
</protein>
<comment type="caution">
    <text evidence="1">The sequence shown here is derived from an EMBL/GenBank/DDBJ whole genome shotgun (WGS) entry which is preliminary data.</text>
</comment>
<organism evidence="1 2">
    <name type="scientific">Nephila pilipes</name>
    <name type="common">Giant wood spider</name>
    <name type="synonym">Nephila maculata</name>
    <dbReference type="NCBI Taxonomy" id="299642"/>
    <lineage>
        <taxon>Eukaryota</taxon>
        <taxon>Metazoa</taxon>
        <taxon>Ecdysozoa</taxon>
        <taxon>Arthropoda</taxon>
        <taxon>Chelicerata</taxon>
        <taxon>Arachnida</taxon>
        <taxon>Araneae</taxon>
        <taxon>Araneomorphae</taxon>
        <taxon>Entelegynae</taxon>
        <taxon>Araneoidea</taxon>
        <taxon>Nephilidae</taxon>
        <taxon>Nephila</taxon>
    </lineage>
</organism>
<name>A0A8X6TKA2_NEPPI</name>
<sequence length="102" mass="11785">MTHSSHDAIPASWSFEIANICCTWEDKRCRKRDFSKFSEILFPALFISSKSREGLRSPSCIPEMRSRKCCSSESAKSGSERGVWFLCQMIQNISDYVQFFEL</sequence>
<dbReference type="Proteomes" id="UP000887013">
    <property type="component" value="Unassembled WGS sequence"/>
</dbReference>
<gene>
    <name evidence="1" type="ORF">NPIL_333141</name>
</gene>
<dbReference type="EMBL" id="BMAW01104922">
    <property type="protein sequence ID" value="GFT16979.1"/>
    <property type="molecule type" value="Genomic_DNA"/>
</dbReference>
<accession>A0A8X6TKA2</accession>
<reference evidence="1" key="1">
    <citation type="submission" date="2020-08" db="EMBL/GenBank/DDBJ databases">
        <title>Multicomponent nature underlies the extraordinary mechanical properties of spider dragline silk.</title>
        <authorList>
            <person name="Kono N."/>
            <person name="Nakamura H."/>
            <person name="Mori M."/>
            <person name="Yoshida Y."/>
            <person name="Ohtoshi R."/>
            <person name="Malay A.D."/>
            <person name="Moran D.A.P."/>
            <person name="Tomita M."/>
            <person name="Numata K."/>
            <person name="Arakawa K."/>
        </authorList>
    </citation>
    <scope>NUCLEOTIDE SEQUENCE</scope>
</reference>
<keyword evidence="2" id="KW-1185">Reference proteome</keyword>